<proteinExistence type="predicted"/>
<feature type="region of interest" description="Disordered" evidence="1">
    <location>
        <begin position="1"/>
        <end position="44"/>
    </location>
</feature>
<organism evidence="2 3">
    <name type="scientific">Hemibagrus wyckioides</name>
    <dbReference type="NCBI Taxonomy" id="337641"/>
    <lineage>
        <taxon>Eukaryota</taxon>
        <taxon>Metazoa</taxon>
        <taxon>Chordata</taxon>
        <taxon>Craniata</taxon>
        <taxon>Vertebrata</taxon>
        <taxon>Euteleostomi</taxon>
        <taxon>Actinopterygii</taxon>
        <taxon>Neopterygii</taxon>
        <taxon>Teleostei</taxon>
        <taxon>Ostariophysi</taxon>
        <taxon>Siluriformes</taxon>
        <taxon>Bagridae</taxon>
        <taxon>Hemibagrus</taxon>
    </lineage>
</organism>
<evidence type="ECO:0000256" key="1">
    <source>
        <dbReference type="SAM" id="MobiDB-lite"/>
    </source>
</evidence>
<evidence type="ECO:0000313" key="2">
    <source>
        <dbReference type="EMBL" id="KAG7327308.1"/>
    </source>
</evidence>
<gene>
    <name evidence="2" type="ORF">KOW79_008914</name>
</gene>
<protein>
    <submittedName>
        <fullName evidence="2">Uncharacterized protein</fullName>
    </submittedName>
</protein>
<evidence type="ECO:0000313" key="3">
    <source>
        <dbReference type="Proteomes" id="UP000824219"/>
    </source>
</evidence>
<dbReference type="Proteomes" id="UP000824219">
    <property type="component" value="Linkage Group LG10"/>
</dbReference>
<reference evidence="2 3" key="1">
    <citation type="submission" date="2021-06" db="EMBL/GenBank/DDBJ databases">
        <title>Chromosome-level genome assembly of the red-tail catfish (Hemibagrus wyckioides).</title>
        <authorList>
            <person name="Shao F."/>
        </authorList>
    </citation>
    <scope>NUCLEOTIDE SEQUENCE [LARGE SCALE GENOMIC DNA]</scope>
    <source>
        <strain evidence="2">EC202008001</strain>
        <tissue evidence="2">Blood</tissue>
    </source>
</reference>
<feature type="compositionally biased region" description="Low complexity" evidence="1">
    <location>
        <begin position="21"/>
        <end position="37"/>
    </location>
</feature>
<dbReference type="EMBL" id="JAHKSW010000010">
    <property type="protein sequence ID" value="KAG7327308.1"/>
    <property type="molecule type" value="Genomic_DNA"/>
</dbReference>
<name>A0A9D3NQQ9_9TELE</name>
<dbReference type="AlphaFoldDB" id="A0A9D3NQQ9"/>
<sequence>MKSPSSQAEEVLKGCERAPGSHSAHSVRPSSRSPAAADRGVTTPPFRALPRALRRHFHAFPHEHASTVNRSPSPAARAPDLMGMLIKEA</sequence>
<comment type="caution">
    <text evidence="2">The sequence shown here is derived from an EMBL/GenBank/DDBJ whole genome shotgun (WGS) entry which is preliminary data.</text>
</comment>
<keyword evidence="3" id="KW-1185">Reference proteome</keyword>
<accession>A0A9D3NQQ9</accession>